<protein>
    <recommendedName>
        <fullName evidence="4">Serine-threonine kinase receptor-associated protein</fullName>
    </recommendedName>
</protein>
<evidence type="ECO:0000256" key="5">
    <source>
        <dbReference type="PROSITE-ProRule" id="PRU00221"/>
    </source>
</evidence>
<dbReference type="SUPFAM" id="SSF50998">
    <property type="entry name" value="Quinoprotein alcohol dehydrogenase-like"/>
    <property type="match status" value="1"/>
</dbReference>
<dbReference type="Proteomes" id="UP000265120">
    <property type="component" value="Unassembled WGS sequence"/>
</dbReference>
<name>A0A3P8WXF7_CYNSE</name>
<evidence type="ECO:0000256" key="2">
    <source>
        <dbReference type="ARBA" id="ARBA00022737"/>
    </source>
</evidence>
<keyword evidence="6" id="KW-0472">Membrane</keyword>
<dbReference type="GO" id="GO:0003743">
    <property type="term" value="F:translation initiation factor activity"/>
    <property type="evidence" value="ECO:0007669"/>
    <property type="project" value="TreeGrafter"/>
</dbReference>
<dbReference type="GO" id="GO:0002183">
    <property type="term" value="P:cytoplasmic translational initiation"/>
    <property type="evidence" value="ECO:0007669"/>
    <property type="project" value="TreeGrafter"/>
</dbReference>
<comment type="similarity">
    <text evidence="3">Belongs to the WD repeat STRAP family.</text>
</comment>
<reference evidence="7" key="1">
    <citation type="submission" date="2025-08" db="UniProtKB">
        <authorList>
            <consortium name="Ensembl"/>
        </authorList>
    </citation>
    <scope>IDENTIFICATION</scope>
</reference>
<evidence type="ECO:0000256" key="4">
    <source>
        <dbReference type="ARBA" id="ARBA00040390"/>
    </source>
</evidence>
<accession>A0A3P8WXF7</accession>
<keyword evidence="2" id="KW-0677">Repeat</keyword>
<evidence type="ECO:0000256" key="1">
    <source>
        <dbReference type="ARBA" id="ARBA00022574"/>
    </source>
</evidence>
<evidence type="ECO:0000256" key="3">
    <source>
        <dbReference type="ARBA" id="ARBA00038394"/>
    </source>
</evidence>
<dbReference type="InParanoid" id="A0A3P8WXF7"/>
<feature type="transmembrane region" description="Helical" evidence="6">
    <location>
        <begin position="6"/>
        <end position="25"/>
    </location>
</feature>
<sequence length="160" mass="17738">TKNSQTASFVELVIIFVLFICQYSGEVLKKAEEHSRHINNIQTSVDLTMFISASEDNTARLFDSASLDHIKTLKTERPLNSAAISLVTCLWEEAMGVTTAFTRIGKFEARSLAGVKGHFGPINCVAFYPDGSIGSTLKDHCAQLVHLHYFGHDLNPRCTY</sequence>
<dbReference type="InterPro" id="IPR015943">
    <property type="entry name" value="WD40/YVTN_repeat-like_dom_sf"/>
</dbReference>
<reference evidence="7" key="2">
    <citation type="submission" date="2025-09" db="UniProtKB">
        <authorList>
            <consortium name="Ensembl"/>
        </authorList>
    </citation>
    <scope>IDENTIFICATION</scope>
</reference>
<keyword evidence="1 5" id="KW-0853">WD repeat</keyword>
<keyword evidence="8" id="KW-1185">Reference proteome</keyword>
<evidence type="ECO:0000313" key="7">
    <source>
        <dbReference type="Ensembl" id="ENSCSEP00000030071.1"/>
    </source>
</evidence>
<dbReference type="PANTHER" id="PTHR19877:SF1">
    <property type="entry name" value="EUKARYOTIC TRANSLATION INITIATION FACTOR 3 SUBUNIT I"/>
    <property type="match status" value="1"/>
</dbReference>
<keyword evidence="6" id="KW-0812">Transmembrane</keyword>
<evidence type="ECO:0000313" key="8">
    <source>
        <dbReference type="Proteomes" id="UP000265120"/>
    </source>
</evidence>
<dbReference type="Pfam" id="PF00400">
    <property type="entry name" value="WD40"/>
    <property type="match status" value="2"/>
</dbReference>
<evidence type="ECO:0000256" key="6">
    <source>
        <dbReference type="SAM" id="Phobius"/>
    </source>
</evidence>
<dbReference type="PANTHER" id="PTHR19877">
    <property type="entry name" value="EUKARYOTIC TRANSLATION INITIATION FACTOR 3 SUBUNIT I"/>
    <property type="match status" value="1"/>
</dbReference>
<feature type="repeat" description="WD" evidence="5">
    <location>
        <begin position="31"/>
        <end position="72"/>
    </location>
</feature>
<dbReference type="STRING" id="244447.ENSCSEP00000030071"/>
<dbReference type="PROSITE" id="PS50082">
    <property type="entry name" value="WD_REPEATS_2"/>
    <property type="match status" value="1"/>
</dbReference>
<dbReference type="GO" id="GO:0003723">
    <property type="term" value="F:RNA binding"/>
    <property type="evidence" value="ECO:0007669"/>
    <property type="project" value="TreeGrafter"/>
</dbReference>
<dbReference type="Ensembl" id="ENSCSET00000030475.1">
    <property type="protein sequence ID" value="ENSCSEP00000030071.1"/>
    <property type="gene ID" value="ENSCSEG00000019263.1"/>
</dbReference>
<dbReference type="InterPro" id="IPR011047">
    <property type="entry name" value="Quinoprotein_ADH-like_sf"/>
</dbReference>
<dbReference type="GO" id="GO:0071541">
    <property type="term" value="C:eukaryotic translation initiation factor 3 complex, eIF3m"/>
    <property type="evidence" value="ECO:0007669"/>
    <property type="project" value="TreeGrafter"/>
</dbReference>
<organism evidence="7 8">
    <name type="scientific">Cynoglossus semilaevis</name>
    <name type="common">Tongue sole</name>
    <dbReference type="NCBI Taxonomy" id="244447"/>
    <lineage>
        <taxon>Eukaryota</taxon>
        <taxon>Metazoa</taxon>
        <taxon>Chordata</taxon>
        <taxon>Craniata</taxon>
        <taxon>Vertebrata</taxon>
        <taxon>Euteleostomi</taxon>
        <taxon>Actinopterygii</taxon>
        <taxon>Neopterygii</taxon>
        <taxon>Teleostei</taxon>
        <taxon>Neoteleostei</taxon>
        <taxon>Acanthomorphata</taxon>
        <taxon>Carangaria</taxon>
        <taxon>Pleuronectiformes</taxon>
        <taxon>Pleuronectoidei</taxon>
        <taxon>Cynoglossidae</taxon>
        <taxon>Cynoglossinae</taxon>
        <taxon>Cynoglossus</taxon>
    </lineage>
</organism>
<dbReference type="Gene3D" id="2.130.10.10">
    <property type="entry name" value="YVTN repeat-like/Quinoprotein amine dehydrogenase"/>
    <property type="match status" value="1"/>
</dbReference>
<dbReference type="InterPro" id="IPR001680">
    <property type="entry name" value="WD40_rpt"/>
</dbReference>
<dbReference type="SMART" id="SM00320">
    <property type="entry name" value="WD40"/>
    <property type="match status" value="2"/>
</dbReference>
<proteinExistence type="inferred from homology"/>
<keyword evidence="6" id="KW-1133">Transmembrane helix</keyword>
<dbReference type="GeneTree" id="ENSGT00940000164522"/>
<dbReference type="AlphaFoldDB" id="A0A3P8WXF7"/>